<keyword evidence="3" id="KW-1185">Reference proteome</keyword>
<accession>G5IMY8</accession>
<sequence>MSDRIGEGKTGIGNILLELFICLFFIIMCTGCNAGEKEELIILDMTTPEKTIELCLEGLKSSDRNVLDKISLVNYVDKLEDINEESKEVQKSYYTDCIAKEWNYKNEKASYETTIKNFLSIYSNADFSKPQRIIGESETIICYKVDAKGQDNHKISEEHLDIWFTMLLAKDGNWYIGRITNKAESDWFGNEKITEESREWAIRFLEKAEDEELLQLFENISAAQLNGSGNWKRGFENTVQLSYRDLVAFYIKLQSKEKKKQLYDAERDMYRIPILGVDDVACRYLVPDSRSVEEAKRTYNILLQGHKSWGKKEVYDEELGEHVYLVEKPLVQTIQSYSSKNMELIKKEVLSDGTISLEAAYYEDEEKKSFLNHQQLILWIPEKEGEIRYRSYHVIPEGWEEEGNRVIGQFALMKLYSVQVTKRYLEENDWGIYYEENGRIFREMFQEIHITGEYNEGEISEDSVWTEQFSFEFDVPESVLMKLYIGKDGDKEFLAVAMARKEISPAVNGEEVFSYTGNDIPLLETTDYEMHYYQSDNLEVVRETVLKALEIKH</sequence>
<keyword evidence="1" id="KW-0472">Membrane</keyword>
<dbReference type="AlphaFoldDB" id="G5IMY8"/>
<evidence type="ECO:0000313" key="3">
    <source>
        <dbReference type="Proteomes" id="UP000005384"/>
    </source>
</evidence>
<dbReference type="EMBL" id="ADLN01000124">
    <property type="protein sequence ID" value="EHI57171.1"/>
    <property type="molecule type" value="Genomic_DNA"/>
</dbReference>
<keyword evidence="1" id="KW-1133">Transmembrane helix</keyword>
<evidence type="ECO:0000256" key="1">
    <source>
        <dbReference type="SAM" id="Phobius"/>
    </source>
</evidence>
<dbReference type="PATRIC" id="fig|742737.3.peg.4851"/>
<proteinExistence type="predicted"/>
<gene>
    <name evidence="2" type="ORF">HMPREF9473_04866</name>
</gene>
<comment type="caution">
    <text evidence="2">The sequence shown here is derived from an EMBL/GenBank/DDBJ whole genome shotgun (WGS) entry which is preliminary data.</text>
</comment>
<name>G5IMY8_9FIRM</name>
<feature type="transmembrane region" description="Helical" evidence="1">
    <location>
        <begin position="12"/>
        <end position="28"/>
    </location>
</feature>
<reference evidence="2 3" key="1">
    <citation type="submission" date="2011-08" db="EMBL/GenBank/DDBJ databases">
        <title>The Genome Sequence of Clostridium hathewayi WAL-18680.</title>
        <authorList>
            <consortium name="The Broad Institute Genome Sequencing Platform"/>
            <person name="Earl A."/>
            <person name="Ward D."/>
            <person name="Feldgarden M."/>
            <person name="Gevers D."/>
            <person name="Finegold S.M."/>
            <person name="Summanen P.H."/>
            <person name="Molitoris D.R."/>
            <person name="Song M."/>
            <person name="Daigneault M."/>
            <person name="Allen-Vercoe E."/>
            <person name="Young S.K."/>
            <person name="Zeng Q."/>
            <person name="Gargeya S."/>
            <person name="Fitzgerald M."/>
            <person name="Haas B."/>
            <person name="Abouelleil A."/>
            <person name="Alvarado L."/>
            <person name="Arachchi H.M."/>
            <person name="Berlin A."/>
            <person name="Brown A."/>
            <person name="Chapman S.B."/>
            <person name="Chen Z."/>
            <person name="Dunbar C."/>
            <person name="Freedman E."/>
            <person name="Gearin G."/>
            <person name="Gellesch M."/>
            <person name="Goldberg J."/>
            <person name="Griggs A."/>
            <person name="Gujja S."/>
            <person name="Heiman D."/>
            <person name="Howarth C."/>
            <person name="Larson L."/>
            <person name="Lui A."/>
            <person name="MacDonald P.J.P."/>
            <person name="Montmayeur A."/>
            <person name="Murphy C."/>
            <person name="Neiman D."/>
            <person name="Pearson M."/>
            <person name="Priest M."/>
            <person name="Roberts A."/>
            <person name="Saif S."/>
            <person name="Shea T."/>
            <person name="Shenoy N."/>
            <person name="Sisk P."/>
            <person name="Stolte C."/>
            <person name="Sykes S."/>
            <person name="Wortman J."/>
            <person name="Nusbaum C."/>
            <person name="Birren B."/>
        </authorList>
    </citation>
    <scope>NUCLEOTIDE SEQUENCE [LARGE SCALE GENOMIC DNA]</scope>
    <source>
        <strain evidence="2 3">WAL-18680</strain>
    </source>
</reference>
<evidence type="ECO:0000313" key="2">
    <source>
        <dbReference type="EMBL" id="EHI57171.1"/>
    </source>
</evidence>
<dbReference type="HOGENOM" id="CLU_492416_0_0_9"/>
<organism evidence="2 3">
    <name type="scientific">Hungatella hathewayi WAL-18680</name>
    <dbReference type="NCBI Taxonomy" id="742737"/>
    <lineage>
        <taxon>Bacteria</taxon>
        <taxon>Bacillati</taxon>
        <taxon>Bacillota</taxon>
        <taxon>Clostridia</taxon>
        <taxon>Lachnospirales</taxon>
        <taxon>Lachnospiraceae</taxon>
        <taxon>Hungatella</taxon>
    </lineage>
</organism>
<dbReference type="RefSeq" id="WP_006782854.1">
    <property type="nucleotide sequence ID" value="NZ_CP040506.1"/>
</dbReference>
<dbReference type="Proteomes" id="UP000005384">
    <property type="component" value="Unassembled WGS sequence"/>
</dbReference>
<protein>
    <submittedName>
        <fullName evidence="2">Uncharacterized protein</fullName>
    </submittedName>
</protein>
<keyword evidence="1" id="KW-0812">Transmembrane</keyword>